<feature type="transmembrane region" description="Helical" evidence="1">
    <location>
        <begin position="70"/>
        <end position="92"/>
    </location>
</feature>
<comment type="caution">
    <text evidence="2">The sequence shown here is derived from an EMBL/GenBank/DDBJ whole genome shotgun (WGS) entry which is preliminary data.</text>
</comment>
<sequence>MNSNTHEAPAPHDPLLARLAPLDAAPRTEQTAAEIDREETLLRAILLDTGPAGRSVRPAPRRPLVRRLSFTLAGALAAGLAVLTATGGLSGLPGIGDQGPLPTAELASWTGTPTSLDSAGAEGAAAEKVCLDLTEDYGSGPVGVSNADIRGSVASMVVSRGGDAVYCLASSDGAGITMAVSPALDLPADGIELDTYGARGEGSGQVNYAVGSVGSDVEKVTLQEQGHTVQATLQDGRWTAWWPEGDPDGLITGTTTLTFTDGTTRTIQSPDLP</sequence>
<organism evidence="2 3">
    <name type="scientific">Streptomyces caniscabiei</name>
    <dbReference type="NCBI Taxonomy" id="2746961"/>
    <lineage>
        <taxon>Bacteria</taxon>
        <taxon>Bacillati</taxon>
        <taxon>Actinomycetota</taxon>
        <taxon>Actinomycetes</taxon>
        <taxon>Kitasatosporales</taxon>
        <taxon>Streptomycetaceae</taxon>
        <taxon>Streptomyces</taxon>
    </lineage>
</organism>
<reference evidence="2" key="1">
    <citation type="submission" date="2020-09" db="EMBL/GenBank/DDBJ databases">
        <title>Streptomyces canutascabiei sp. nov., which causes potato common scab and is distributed across the world.</title>
        <authorList>
            <person name="Nguyen H.P."/>
            <person name="Weisberg A.J."/>
            <person name="Chang J.H."/>
            <person name="Clarke C.R."/>
        </authorList>
    </citation>
    <scope>NUCLEOTIDE SEQUENCE</scope>
    <source>
        <strain evidence="2">ID-01-6.2a</strain>
    </source>
</reference>
<keyword evidence="1" id="KW-0812">Transmembrane</keyword>
<protein>
    <submittedName>
        <fullName evidence="2">Uncharacterized protein</fullName>
    </submittedName>
</protein>
<name>A0A927L3Y2_9ACTN</name>
<keyword evidence="1" id="KW-1133">Transmembrane helix</keyword>
<dbReference type="EMBL" id="JACYXT010000005">
    <property type="protein sequence ID" value="MBD9724461.1"/>
    <property type="molecule type" value="Genomic_DNA"/>
</dbReference>
<evidence type="ECO:0000313" key="3">
    <source>
        <dbReference type="Proteomes" id="UP000661025"/>
    </source>
</evidence>
<evidence type="ECO:0000313" key="2">
    <source>
        <dbReference type="EMBL" id="MBD9724461.1"/>
    </source>
</evidence>
<evidence type="ECO:0000256" key="1">
    <source>
        <dbReference type="SAM" id="Phobius"/>
    </source>
</evidence>
<gene>
    <name evidence="2" type="ORF">IHE70_14810</name>
</gene>
<dbReference type="Proteomes" id="UP000661025">
    <property type="component" value="Unassembled WGS sequence"/>
</dbReference>
<keyword evidence="1" id="KW-0472">Membrane</keyword>
<accession>A0A927L3Y2</accession>
<dbReference type="AlphaFoldDB" id="A0A927L3Y2"/>
<dbReference type="GeneID" id="79932095"/>
<dbReference type="RefSeq" id="WP_192361326.1">
    <property type="nucleotide sequence ID" value="NZ_CP119182.1"/>
</dbReference>
<proteinExistence type="predicted"/>